<keyword evidence="3" id="KW-1185">Reference proteome</keyword>
<feature type="transmembrane region" description="Helical" evidence="1">
    <location>
        <begin position="50"/>
        <end position="70"/>
    </location>
</feature>
<gene>
    <name evidence="2" type="ORF">SAMN05444002_2933</name>
</gene>
<feature type="transmembrane region" description="Helical" evidence="1">
    <location>
        <begin position="22"/>
        <end position="44"/>
    </location>
</feature>
<proteinExistence type="predicted"/>
<keyword evidence="1" id="KW-0812">Transmembrane</keyword>
<evidence type="ECO:0000256" key="1">
    <source>
        <dbReference type="SAM" id="Phobius"/>
    </source>
</evidence>
<feature type="transmembrane region" description="Helical" evidence="1">
    <location>
        <begin position="110"/>
        <end position="137"/>
    </location>
</feature>
<sequence>MADETFLSYHLPYRLMRLRRRIVALSALPLLGAGLSVLLHPGIAPLADPLVLVTVMALWAGFMTWHHAVFPGGWTEALPMSLLFTCLLATTGTMTAQAGTPALADLKVQWHVISLFLTFVAGTVLLVWLLPAALMALPNRTGRTGHRTWVPVAPEVLEAAMVMRPGETKGHHRCGAPDAEGFFPVWFTANLPDAETFEPCPQEMGYKARIIEGEDGEIITHAVVPETGRSSMARQRFTPENGGTRYEIEEVHDHFNAFTRLLFWLDDAQEDYVTAFVDEIEGNPPRAIKQQLQDMMISRLAGWMVKNDLAGPNAGKGR</sequence>
<dbReference type="AlphaFoldDB" id="A0A1N6GZ75"/>
<evidence type="ECO:0000313" key="2">
    <source>
        <dbReference type="EMBL" id="SIO12878.1"/>
    </source>
</evidence>
<dbReference type="OrthoDB" id="7814276at2"/>
<name>A0A1N6GZ75_9RHOB</name>
<feature type="transmembrane region" description="Helical" evidence="1">
    <location>
        <begin position="82"/>
        <end position="104"/>
    </location>
</feature>
<evidence type="ECO:0000313" key="3">
    <source>
        <dbReference type="Proteomes" id="UP000184932"/>
    </source>
</evidence>
<reference evidence="3" key="1">
    <citation type="submission" date="2016-11" db="EMBL/GenBank/DDBJ databases">
        <authorList>
            <person name="Varghese N."/>
            <person name="Submissions S."/>
        </authorList>
    </citation>
    <scope>NUCLEOTIDE SEQUENCE [LARGE SCALE GENOMIC DNA]</scope>
    <source>
        <strain evidence="3">DSM 29440</strain>
    </source>
</reference>
<accession>A0A1N6GZ75</accession>
<keyword evidence="1" id="KW-1133">Transmembrane helix</keyword>
<organism evidence="2 3">
    <name type="scientific">Vannielia litorea</name>
    <dbReference type="NCBI Taxonomy" id="1217970"/>
    <lineage>
        <taxon>Bacteria</taxon>
        <taxon>Pseudomonadati</taxon>
        <taxon>Pseudomonadota</taxon>
        <taxon>Alphaproteobacteria</taxon>
        <taxon>Rhodobacterales</taxon>
        <taxon>Paracoccaceae</taxon>
        <taxon>Vannielia</taxon>
    </lineage>
</organism>
<protein>
    <submittedName>
        <fullName evidence="2">Uncharacterized protein</fullName>
    </submittedName>
</protein>
<dbReference type="EMBL" id="FSRL01000001">
    <property type="protein sequence ID" value="SIO12878.1"/>
    <property type="molecule type" value="Genomic_DNA"/>
</dbReference>
<keyword evidence="1" id="KW-0472">Membrane</keyword>
<dbReference type="RefSeq" id="WP_074256891.1">
    <property type="nucleotide sequence ID" value="NZ_FSRL01000001.1"/>
</dbReference>
<dbReference type="Proteomes" id="UP000184932">
    <property type="component" value="Unassembled WGS sequence"/>
</dbReference>